<reference evidence="1" key="1">
    <citation type="submission" date="2018-02" db="EMBL/GenBank/DDBJ databases">
        <title>Rhizophora mucronata_Transcriptome.</title>
        <authorList>
            <person name="Meera S.P."/>
            <person name="Sreeshan A."/>
            <person name="Augustine A."/>
        </authorList>
    </citation>
    <scope>NUCLEOTIDE SEQUENCE</scope>
    <source>
        <tissue evidence="1">Leaf</tissue>
    </source>
</reference>
<protein>
    <submittedName>
        <fullName evidence="1">Uncharacterized protein</fullName>
    </submittedName>
</protein>
<dbReference type="EMBL" id="GGEC01010791">
    <property type="protein sequence ID" value="MBW91274.1"/>
    <property type="molecule type" value="Transcribed_RNA"/>
</dbReference>
<proteinExistence type="predicted"/>
<dbReference type="AlphaFoldDB" id="A0A2P2JCS5"/>
<evidence type="ECO:0000313" key="1">
    <source>
        <dbReference type="EMBL" id="MBW91274.1"/>
    </source>
</evidence>
<organism evidence="1">
    <name type="scientific">Rhizophora mucronata</name>
    <name type="common">Asiatic mangrove</name>
    <dbReference type="NCBI Taxonomy" id="61149"/>
    <lineage>
        <taxon>Eukaryota</taxon>
        <taxon>Viridiplantae</taxon>
        <taxon>Streptophyta</taxon>
        <taxon>Embryophyta</taxon>
        <taxon>Tracheophyta</taxon>
        <taxon>Spermatophyta</taxon>
        <taxon>Magnoliopsida</taxon>
        <taxon>eudicotyledons</taxon>
        <taxon>Gunneridae</taxon>
        <taxon>Pentapetalae</taxon>
        <taxon>rosids</taxon>
        <taxon>fabids</taxon>
        <taxon>Malpighiales</taxon>
        <taxon>Rhizophoraceae</taxon>
        <taxon>Rhizophora</taxon>
    </lineage>
</organism>
<name>A0A2P2JCS5_RHIMU</name>
<sequence>MLMIPETDISICKGPITRNGYELKQQHAIGQKDPSVYCTE</sequence>
<accession>A0A2P2JCS5</accession>